<feature type="chain" id="PRO_5043751017" description="Dickkopf N-terminal cysteine-rich domain-containing protein" evidence="1">
    <location>
        <begin position="17"/>
        <end position="349"/>
    </location>
</feature>
<name>A0AAU9IR67_9CILI</name>
<accession>A0AAU9IR67</accession>
<organism evidence="2 3">
    <name type="scientific">Blepharisma stoltei</name>
    <dbReference type="NCBI Taxonomy" id="1481888"/>
    <lineage>
        <taxon>Eukaryota</taxon>
        <taxon>Sar</taxon>
        <taxon>Alveolata</taxon>
        <taxon>Ciliophora</taxon>
        <taxon>Postciliodesmatophora</taxon>
        <taxon>Heterotrichea</taxon>
        <taxon>Heterotrichida</taxon>
        <taxon>Blepharismidae</taxon>
        <taxon>Blepharisma</taxon>
    </lineage>
</organism>
<evidence type="ECO:0008006" key="4">
    <source>
        <dbReference type="Google" id="ProtNLM"/>
    </source>
</evidence>
<comment type="caution">
    <text evidence="2">The sequence shown here is derived from an EMBL/GenBank/DDBJ whole genome shotgun (WGS) entry which is preliminary data.</text>
</comment>
<keyword evidence="3" id="KW-1185">Reference proteome</keyword>
<gene>
    <name evidence="2" type="ORF">BSTOLATCC_MIC14403</name>
</gene>
<reference evidence="2" key="1">
    <citation type="submission" date="2021-09" db="EMBL/GenBank/DDBJ databases">
        <authorList>
            <consortium name="AG Swart"/>
            <person name="Singh M."/>
            <person name="Singh A."/>
            <person name="Seah K."/>
            <person name="Emmerich C."/>
        </authorList>
    </citation>
    <scope>NUCLEOTIDE SEQUENCE</scope>
    <source>
        <strain evidence="2">ATCC30299</strain>
    </source>
</reference>
<sequence length="349" mass="40034">MPYMVLLIFLLAFVRSQYLECPQFTCKPASLPFADDTCIYYDNSTYFLRPCPNGYMCPPIYTPGNSTCQLSPIPSLINTSWPGEPCINNSTCAFGYCENEICVGKHWLENCKSSDECDAGLYCKNKKCWPQLPVNTDGCTQDEECENDAGCFVWASEPIGTCVKYFTLPRHDMVFNCHDYMSYFCESGTCVGGGGEGKSLCVNKVETKYLGFECETDSDCPGKNDDWRFYGQCQCSLSHTGKRYCQPFLGDYDGRNYFRWLKAWYESTDLKKCNTMRREAPNCMKQWSDYPTYLYYFLHFNEFASIHGNDNCVKEIYNYAYWQAKNSVNPDSDDSALILLLVNSLILFM</sequence>
<evidence type="ECO:0000256" key="1">
    <source>
        <dbReference type="SAM" id="SignalP"/>
    </source>
</evidence>
<evidence type="ECO:0000313" key="2">
    <source>
        <dbReference type="EMBL" id="CAG9315653.1"/>
    </source>
</evidence>
<proteinExistence type="predicted"/>
<keyword evidence="1" id="KW-0732">Signal</keyword>
<protein>
    <recommendedName>
        <fullName evidence="4">Dickkopf N-terminal cysteine-rich domain-containing protein</fullName>
    </recommendedName>
</protein>
<dbReference type="AlphaFoldDB" id="A0AAU9IR67"/>
<dbReference type="Proteomes" id="UP001162131">
    <property type="component" value="Unassembled WGS sequence"/>
</dbReference>
<dbReference type="EMBL" id="CAJZBQ010000014">
    <property type="protein sequence ID" value="CAG9315653.1"/>
    <property type="molecule type" value="Genomic_DNA"/>
</dbReference>
<evidence type="ECO:0000313" key="3">
    <source>
        <dbReference type="Proteomes" id="UP001162131"/>
    </source>
</evidence>
<feature type="signal peptide" evidence="1">
    <location>
        <begin position="1"/>
        <end position="16"/>
    </location>
</feature>